<dbReference type="RefSeq" id="WP_071930124.1">
    <property type="nucleotide sequence ID" value="NZ_CP018082.1"/>
</dbReference>
<evidence type="ECO:0000313" key="3">
    <source>
        <dbReference type="Proteomes" id="UP000183810"/>
    </source>
</evidence>
<dbReference type="Proteomes" id="UP000183810">
    <property type="component" value="Chromosome"/>
</dbReference>
<accession>A0A1J0VY05</accession>
<dbReference type="EMBL" id="CP018082">
    <property type="protein sequence ID" value="APE36939.1"/>
    <property type="molecule type" value="Genomic_DNA"/>
</dbReference>
<gene>
    <name evidence="2" type="ORF">BOX37_26765</name>
</gene>
<keyword evidence="3" id="KW-1185">Reference proteome</keyword>
<feature type="transmembrane region" description="Helical" evidence="1">
    <location>
        <begin position="369"/>
        <end position="388"/>
    </location>
</feature>
<feature type="transmembrane region" description="Helical" evidence="1">
    <location>
        <begin position="306"/>
        <end position="324"/>
    </location>
</feature>
<feature type="transmembrane region" description="Helical" evidence="1">
    <location>
        <begin position="117"/>
        <end position="139"/>
    </location>
</feature>
<evidence type="ECO:0000256" key="1">
    <source>
        <dbReference type="SAM" id="Phobius"/>
    </source>
</evidence>
<evidence type="ECO:0000313" key="2">
    <source>
        <dbReference type="EMBL" id="APE36939.1"/>
    </source>
</evidence>
<feature type="transmembrane region" description="Helical" evidence="1">
    <location>
        <begin position="151"/>
        <end position="172"/>
    </location>
</feature>
<dbReference type="KEGG" id="nsl:BOX37_26765"/>
<protein>
    <submittedName>
        <fullName evidence="2">Uncharacterized protein</fullName>
    </submittedName>
</protein>
<feature type="transmembrane region" description="Helical" evidence="1">
    <location>
        <begin position="68"/>
        <end position="96"/>
    </location>
</feature>
<sequence length="719" mass="74927">MSGVVLLTFVPGAIGAAATAQPGAMRASASVNSGLGWMDIRDTSGVPLAEYLFATDHGSLLNPGNGMWALLITLEFAGYMVIVTTAIWLIGYVLSFRWLDLFAGALTGVADGVAAQLATPTALLAAATIGAVVVAWLLVRGFPAKAAAQTVALFIVAVLGPLFLAEPLAAVLSSDGILVHGRDVGLSVAAGLNGDRNPEPGGLIATVQGDLADNFARRPLQVWNFGHVVDGRNSCRVAWSSGIRSGEVSAVADGIRDCGDTAAHAAIANPGAGQLGTGLSLLAFGTVLLAFAAYLGVQIIRSALDAVYQGFLAIFGFAAGGFVYGPTQTFLIRNIVDIGVAAARMVAYTVFLGVYVLFIGNLFRLAGDQVMAVLIIGGVVEVVAIWQLRRLRRGLDRGATWIANRVALAAQGGSPAGPGSSDRTALGMGTVGARNSLPAGAGGLAALTVISMSPATAWLAGKTRNPLSPYAWKRKRAELARMEYVPMSLHRQQWLQANRDSWTRAARERAEKHGGVGTPLAVAEVIDALMDAGIPKSELNGVLTNIGALPGDVLHADRALAVQNASMSQNGYVPQRLRQALAAWESVNNHPVEPQREVREHLAFAARARIAARKLARDAPGPGAGAGTEVDAAFVDTVRRHWDSPATLRTAVPADRWRSVGAATRHVIGTEAAAAHSAAVARYYDAPTAANRVLADITAHRIATLGRAHPDAGPGPWDH</sequence>
<reference evidence="2" key="1">
    <citation type="submission" date="2016-11" db="EMBL/GenBank/DDBJ databases">
        <authorList>
            <person name="Jaros S."/>
            <person name="Januszkiewicz K."/>
            <person name="Wedrychowicz H."/>
        </authorList>
    </citation>
    <scope>NUCLEOTIDE SEQUENCE [LARGE SCALE GENOMIC DNA]</scope>
    <source>
        <strain evidence="2">Y48</strain>
    </source>
</reference>
<feature type="transmembrane region" description="Helical" evidence="1">
    <location>
        <begin position="279"/>
        <end position="300"/>
    </location>
</feature>
<name>A0A1J0VY05_9NOCA</name>
<dbReference type="OrthoDB" id="4493164at2"/>
<feature type="transmembrane region" description="Helical" evidence="1">
    <location>
        <begin position="345"/>
        <end position="363"/>
    </location>
</feature>
<keyword evidence="1" id="KW-0472">Membrane</keyword>
<keyword evidence="1" id="KW-1133">Transmembrane helix</keyword>
<organism evidence="2 3">
    <name type="scientific">Nocardia mangyaensis</name>
    <dbReference type="NCBI Taxonomy" id="2213200"/>
    <lineage>
        <taxon>Bacteria</taxon>
        <taxon>Bacillati</taxon>
        <taxon>Actinomycetota</taxon>
        <taxon>Actinomycetes</taxon>
        <taxon>Mycobacteriales</taxon>
        <taxon>Nocardiaceae</taxon>
        <taxon>Nocardia</taxon>
    </lineage>
</organism>
<dbReference type="AlphaFoldDB" id="A0A1J0VY05"/>
<keyword evidence="1" id="KW-0812">Transmembrane</keyword>
<proteinExistence type="predicted"/>